<evidence type="ECO:0000313" key="6">
    <source>
        <dbReference type="Proteomes" id="UP001303647"/>
    </source>
</evidence>
<dbReference type="InterPro" id="IPR054471">
    <property type="entry name" value="GPIID_WHD"/>
</dbReference>
<feature type="region of interest" description="Disordered" evidence="2">
    <location>
        <begin position="467"/>
        <end position="487"/>
    </location>
</feature>
<dbReference type="EMBL" id="MU857627">
    <property type="protein sequence ID" value="KAK4249176.1"/>
    <property type="molecule type" value="Genomic_DNA"/>
</dbReference>
<evidence type="ECO:0000313" key="5">
    <source>
        <dbReference type="EMBL" id="KAK4249176.1"/>
    </source>
</evidence>
<dbReference type="SUPFAM" id="SSF50978">
    <property type="entry name" value="WD40 repeat-like"/>
    <property type="match status" value="2"/>
</dbReference>
<dbReference type="Proteomes" id="UP001303647">
    <property type="component" value="Unassembled WGS sequence"/>
</dbReference>
<dbReference type="PANTHER" id="PTHR10039">
    <property type="entry name" value="AMELOGENIN"/>
    <property type="match status" value="1"/>
</dbReference>
<dbReference type="InterPro" id="IPR036322">
    <property type="entry name" value="WD40_repeat_dom_sf"/>
</dbReference>
<keyword evidence="1" id="KW-0677">Repeat</keyword>
<dbReference type="Pfam" id="PF22939">
    <property type="entry name" value="WHD_GPIID"/>
    <property type="match status" value="1"/>
</dbReference>
<dbReference type="PANTHER" id="PTHR10039:SF16">
    <property type="entry name" value="GPI INOSITOL-DEACYLASE"/>
    <property type="match status" value="1"/>
</dbReference>
<keyword evidence="6" id="KW-1185">Reference proteome</keyword>
<feature type="domain" description="Nephrocystin 3-like N-terminal" evidence="4">
    <location>
        <begin position="161"/>
        <end position="238"/>
    </location>
</feature>
<reference evidence="5" key="1">
    <citation type="journal article" date="2023" name="Mol. Phylogenet. Evol.">
        <title>Genome-scale phylogeny and comparative genomics of the fungal order Sordariales.</title>
        <authorList>
            <person name="Hensen N."/>
            <person name="Bonometti L."/>
            <person name="Westerberg I."/>
            <person name="Brannstrom I.O."/>
            <person name="Guillou S."/>
            <person name="Cros-Aarteil S."/>
            <person name="Calhoun S."/>
            <person name="Haridas S."/>
            <person name="Kuo A."/>
            <person name="Mondo S."/>
            <person name="Pangilinan J."/>
            <person name="Riley R."/>
            <person name="LaButti K."/>
            <person name="Andreopoulos B."/>
            <person name="Lipzen A."/>
            <person name="Chen C."/>
            <person name="Yan M."/>
            <person name="Daum C."/>
            <person name="Ng V."/>
            <person name="Clum A."/>
            <person name="Steindorff A."/>
            <person name="Ohm R.A."/>
            <person name="Martin F."/>
            <person name="Silar P."/>
            <person name="Natvig D.O."/>
            <person name="Lalanne C."/>
            <person name="Gautier V."/>
            <person name="Ament-Velasquez S.L."/>
            <person name="Kruys A."/>
            <person name="Hutchinson M.I."/>
            <person name="Powell A.J."/>
            <person name="Barry K."/>
            <person name="Miller A.N."/>
            <person name="Grigoriev I.V."/>
            <person name="Debuchy R."/>
            <person name="Gladieux P."/>
            <person name="Hiltunen Thoren M."/>
            <person name="Johannesson H."/>
        </authorList>
    </citation>
    <scope>NUCLEOTIDE SEQUENCE</scope>
    <source>
        <strain evidence="5">CBS 359.72</strain>
    </source>
</reference>
<accession>A0AAN7CWI3</accession>
<protein>
    <submittedName>
        <fullName evidence="5">Uncharacterized protein</fullName>
    </submittedName>
</protein>
<dbReference type="Pfam" id="PF24883">
    <property type="entry name" value="NPHP3_N"/>
    <property type="match status" value="1"/>
</dbReference>
<proteinExistence type="predicted"/>
<evidence type="ECO:0000256" key="2">
    <source>
        <dbReference type="SAM" id="MobiDB-lite"/>
    </source>
</evidence>
<evidence type="ECO:0000259" key="4">
    <source>
        <dbReference type="Pfam" id="PF24883"/>
    </source>
</evidence>
<dbReference type="InterPro" id="IPR015943">
    <property type="entry name" value="WD40/YVTN_repeat-like_dom_sf"/>
</dbReference>
<sequence length="1289" mass="144489">MGGLIIKKAYILARQDVLYRSIAKRFHTIYFLAAPHRDSDSAQLLNNILRVAGSLNNQSINDEFRQYSGDTSVGMFSALIERQTPMDADHRSICKFDSPTDPNYRILCNSFATTIRDIENLQLKSREKQQRNQLKGLEQYLMVPDSPENDLITLQDTRVPGTCDWFISRQPFTRWQDFSSHGPTLFWLRGQPGGGKSVLAGHQCSYFFFKRGDKSKTRLSNCLRSLAFQMALADPRDVRIDKDDVRSLWRKLDGSALSFLLSKLEGVTSLRSHMQLLHINDGRTYCERLSSSDTLADMTTLIRTMMEAWAIRDERDRTALGAKILVKSKGCFLWSALMNKVLDEVPDEMEPLYLEILESMSRISENKALAKAILTWAACAVRPLTIQELNGALVLEMKDEFPNLKASILALCGQLVQVDKAGVVHMVHETAREFLLSGKLQSEFAINNMAAHTHLATTCFAALASKEMRPPRTRRRGPGPTTSSPKPPFVGYACEAFSDHLALSDPNNVDLCLSAHKFLGANVLSWIEVIAQKQNLSPLIRTAKNFEKYLTAAAAIRAPRGKETRTMRSWSTDLVRIAARFGDAILVSPSAIHWVVLPFCPTESAVYRAASPGQKLTIAGLHNTQWDDRLVCLNFHRGQTTAVCHGDDLFAVALNTGAITLYHTISCQEYMTLEHPETVKLLEFDAQTELLASAGRRKICVWSVRSGELIHSFALAKPLMSLSFEGDVLLAPDTTCHISTWSMADGSVLPSRRWYDSVDEDDAQPAYPPCAVSISRGHRMMAVAYRGRPITLWDLEEDSFYRLCGKGSTDGVTGPYFANDLVFNPNEDIPRLVVAYQDGDIMLLDPLRDEVIACFRANTHTLAASPDGRLVVGADGFGTIQVYDFEALRVIYRIKSVSCSIKHLAFSRDGLRFLDMRTSECNIWEPTVLLKDSGADTSSQATPTGLGVEETAAVEYSVVISTIVTHPREVRDLYKPKSQCLTRMLGWWDEGQVLICIDASNKVTAWKLGKHPSNGWNIVEMLFQTRVGCFKAIIQLHVNQASGKFVLCTRDTDHLWSIDGQQEEGRISSTRHRLRMWIDHPQSPNHLICMDGPIVRVFAWEDWSETTSVSLQAAQGFSRAELQVKRIFPCFKGRKLLVDFSEQDGHQHTRDITVVDTSLFRLPNASPPSPKHPNPSTSLIDADLVDKIIHIIGVSDDRFIFVDIHSWVCSAEIKKPGATYLRHFFVPYDWFSKMRGIICGIIERAGEKNVVFARHNSVVIVRNALEFSERVGSVGEEGDFAVARRAITR</sequence>
<comment type="caution">
    <text evidence="5">The sequence shown here is derived from an EMBL/GenBank/DDBJ whole genome shotgun (WGS) entry which is preliminary data.</text>
</comment>
<reference evidence="5" key="2">
    <citation type="submission" date="2023-05" db="EMBL/GenBank/DDBJ databases">
        <authorList>
            <consortium name="Lawrence Berkeley National Laboratory"/>
            <person name="Steindorff A."/>
            <person name="Hensen N."/>
            <person name="Bonometti L."/>
            <person name="Westerberg I."/>
            <person name="Brannstrom I.O."/>
            <person name="Guillou S."/>
            <person name="Cros-Aarteil S."/>
            <person name="Calhoun S."/>
            <person name="Haridas S."/>
            <person name="Kuo A."/>
            <person name="Mondo S."/>
            <person name="Pangilinan J."/>
            <person name="Riley R."/>
            <person name="Labutti K."/>
            <person name="Andreopoulos B."/>
            <person name="Lipzen A."/>
            <person name="Chen C."/>
            <person name="Yanf M."/>
            <person name="Daum C."/>
            <person name="Ng V."/>
            <person name="Clum A."/>
            <person name="Ohm R."/>
            <person name="Martin F."/>
            <person name="Silar P."/>
            <person name="Natvig D."/>
            <person name="Lalanne C."/>
            <person name="Gautier V."/>
            <person name="Ament-Velasquez S.L."/>
            <person name="Kruys A."/>
            <person name="Hutchinson M.I."/>
            <person name="Powell A.J."/>
            <person name="Barry K."/>
            <person name="Miller A.N."/>
            <person name="Grigoriev I.V."/>
            <person name="Debuchy R."/>
            <person name="Gladieux P."/>
            <person name="Thoren M.H."/>
            <person name="Johannesson H."/>
        </authorList>
    </citation>
    <scope>NUCLEOTIDE SEQUENCE</scope>
    <source>
        <strain evidence="5">CBS 359.72</strain>
    </source>
</reference>
<name>A0AAN7CWI3_9PEZI</name>
<dbReference type="Gene3D" id="2.130.10.10">
    <property type="entry name" value="YVTN repeat-like/Quinoprotein amine dehydrogenase"/>
    <property type="match status" value="2"/>
</dbReference>
<organism evidence="5 6">
    <name type="scientific">Corynascus novoguineensis</name>
    <dbReference type="NCBI Taxonomy" id="1126955"/>
    <lineage>
        <taxon>Eukaryota</taxon>
        <taxon>Fungi</taxon>
        <taxon>Dikarya</taxon>
        <taxon>Ascomycota</taxon>
        <taxon>Pezizomycotina</taxon>
        <taxon>Sordariomycetes</taxon>
        <taxon>Sordariomycetidae</taxon>
        <taxon>Sordariales</taxon>
        <taxon>Chaetomiaceae</taxon>
        <taxon>Corynascus</taxon>
    </lineage>
</organism>
<feature type="domain" description="GPI inositol-deacylase winged helix" evidence="3">
    <location>
        <begin position="357"/>
        <end position="447"/>
    </location>
</feature>
<dbReference type="InterPro" id="IPR056884">
    <property type="entry name" value="NPHP3-like_N"/>
</dbReference>
<gene>
    <name evidence="5" type="ORF">C7999DRAFT_39730</name>
</gene>
<evidence type="ECO:0000259" key="3">
    <source>
        <dbReference type="Pfam" id="PF22939"/>
    </source>
</evidence>
<evidence type="ECO:0000256" key="1">
    <source>
        <dbReference type="ARBA" id="ARBA00022737"/>
    </source>
</evidence>